<comment type="similarity">
    <text evidence="1">Belongs to the short-chain dehydrogenases/reductases (SDR) family.</text>
</comment>
<dbReference type="AlphaFoldDB" id="A0A1H3FIY4"/>
<keyword evidence="3" id="KW-1185">Reference proteome</keyword>
<proteinExistence type="inferred from homology"/>
<dbReference type="GO" id="GO:0016616">
    <property type="term" value="F:oxidoreductase activity, acting on the CH-OH group of donors, NAD or NADP as acceptor"/>
    <property type="evidence" value="ECO:0007669"/>
    <property type="project" value="TreeGrafter"/>
</dbReference>
<organism evidence="2 3">
    <name type="scientific">Roseicitreum antarcticum</name>
    <dbReference type="NCBI Taxonomy" id="564137"/>
    <lineage>
        <taxon>Bacteria</taxon>
        <taxon>Pseudomonadati</taxon>
        <taxon>Pseudomonadota</taxon>
        <taxon>Alphaproteobacteria</taxon>
        <taxon>Rhodobacterales</taxon>
        <taxon>Paracoccaceae</taxon>
        <taxon>Roseicitreum</taxon>
    </lineage>
</organism>
<gene>
    <name evidence="2" type="ORF">SAMN04488238_1393</name>
</gene>
<accession>A0A1H3FIY4</accession>
<dbReference type="InterPro" id="IPR002347">
    <property type="entry name" value="SDR_fam"/>
</dbReference>
<dbReference type="SUPFAM" id="SSF51735">
    <property type="entry name" value="NAD(P)-binding Rossmann-fold domains"/>
    <property type="match status" value="1"/>
</dbReference>
<sequence length="262" mass="27292">MSQTQQTSGSVRFKDRRALITGAGGGIARALALRLAAEGAIVAVTDIDIERAERTAQAVRDIGGRVVALAADVTDRASVNGMVAGAVQEMGGIDILVTCAGGYTSYARFDELADQDWDQVIALNLRSVFLCCTAVLPHMKQVGWGRIVNLGSLAGRSTSAGSSPAHYAAAKAAVAMMTQYLAKDMAPHGITANTVAPGTTRTERVNALLTPEKEAIFARMTPVGRLAEPEDIVGTIAFLASDDAAYVTGATIDVNGGRLMLV</sequence>
<dbReference type="Pfam" id="PF13561">
    <property type="entry name" value="adh_short_C2"/>
    <property type="match status" value="1"/>
</dbReference>
<name>A0A1H3FIY4_9RHOB</name>
<dbReference type="InterPro" id="IPR036291">
    <property type="entry name" value="NAD(P)-bd_dom_sf"/>
</dbReference>
<dbReference type="PRINTS" id="PR00081">
    <property type="entry name" value="GDHRDH"/>
</dbReference>
<dbReference type="RefSeq" id="WP_092892810.1">
    <property type="nucleotide sequence ID" value="NZ_CP061498.1"/>
</dbReference>
<evidence type="ECO:0000313" key="2">
    <source>
        <dbReference type="EMBL" id="SDX90059.1"/>
    </source>
</evidence>
<reference evidence="2 3" key="1">
    <citation type="submission" date="2016-10" db="EMBL/GenBank/DDBJ databases">
        <authorList>
            <person name="de Groot N.N."/>
        </authorList>
    </citation>
    <scope>NUCLEOTIDE SEQUENCE [LARGE SCALE GENOMIC DNA]</scope>
    <source>
        <strain evidence="2 3">CGMCC 1.8894</strain>
    </source>
</reference>
<dbReference type="EMBL" id="FNOM01000039">
    <property type="protein sequence ID" value="SDX90059.1"/>
    <property type="molecule type" value="Genomic_DNA"/>
</dbReference>
<dbReference type="STRING" id="564137.SAMN04488238_1393"/>
<evidence type="ECO:0000256" key="1">
    <source>
        <dbReference type="ARBA" id="ARBA00006484"/>
    </source>
</evidence>
<evidence type="ECO:0000313" key="3">
    <source>
        <dbReference type="Proteomes" id="UP000198539"/>
    </source>
</evidence>
<dbReference type="OrthoDB" id="9797020at2"/>
<dbReference type="PRINTS" id="PR00080">
    <property type="entry name" value="SDRFAMILY"/>
</dbReference>
<dbReference type="GO" id="GO:0030497">
    <property type="term" value="P:fatty acid elongation"/>
    <property type="evidence" value="ECO:0007669"/>
    <property type="project" value="TreeGrafter"/>
</dbReference>
<dbReference type="PANTHER" id="PTHR42760:SF40">
    <property type="entry name" value="3-OXOACYL-[ACYL-CARRIER-PROTEIN] REDUCTASE, CHLOROPLASTIC"/>
    <property type="match status" value="1"/>
</dbReference>
<protein>
    <submittedName>
        <fullName evidence="2">2-hydroxycyclohexanecarboxyl-CoA dehydrogenase</fullName>
    </submittedName>
</protein>
<dbReference type="FunFam" id="3.40.50.720:FF:000084">
    <property type="entry name" value="Short-chain dehydrogenase reductase"/>
    <property type="match status" value="1"/>
</dbReference>
<dbReference type="Proteomes" id="UP000198539">
    <property type="component" value="Unassembled WGS sequence"/>
</dbReference>
<dbReference type="PANTHER" id="PTHR42760">
    <property type="entry name" value="SHORT-CHAIN DEHYDROGENASES/REDUCTASES FAMILY MEMBER"/>
    <property type="match status" value="1"/>
</dbReference>
<dbReference type="Gene3D" id="3.40.50.720">
    <property type="entry name" value="NAD(P)-binding Rossmann-like Domain"/>
    <property type="match status" value="1"/>
</dbReference>